<proteinExistence type="predicted"/>
<feature type="transmembrane region" description="Helical" evidence="1">
    <location>
        <begin position="6"/>
        <end position="27"/>
    </location>
</feature>
<keyword evidence="1" id="KW-0472">Membrane</keyword>
<dbReference type="AlphaFoldDB" id="A0A8T0CDN2"/>
<evidence type="ECO:0000256" key="1">
    <source>
        <dbReference type="SAM" id="Phobius"/>
    </source>
</evidence>
<comment type="caution">
    <text evidence="2">The sequence shown here is derived from an EMBL/GenBank/DDBJ whole genome shotgun (WGS) entry which is preliminary data.</text>
</comment>
<name>A0A8T0CDN2_9GAMM</name>
<dbReference type="Proteomes" id="UP000016480">
    <property type="component" value="Unassembled WGS sequence"/>
</dbReference>
<sequence length="43" mass="4645">MQDPWVAKVVTTILMGLILAFSLSGTIQLKKGAANKKAFSTQH</sequence>
<dbReference type="EMBL" id="AHCD03000020">
    <property type="protein sequence ID" value="KAF7788813.1"/>
    <property type="molecule type" value="Genomic_DNA"/>
</dbReference>
<accession>A0A8T0CDN2</accession>
<keyword evidence="1" id="KW-0812">Transmembrane</keyword>
<keyword evidence="1" id="KW-1133">Transmembrane helix</keyword>
<evidence type="ECO:0000313" key="2">
    <source>
        <dbReference type="EMBL" id="KAF7788813.1"/>
    </source>
</evidence>
<gene>
    <name evidence="2" type="ORF">PRUB_a1887</name>
</gene>
<organism evidence="2 3">
    <name type="scientific">Pseudoalteromonas rubra</name>
    <dbReference type="NCBI Taxonomy" id="43658"/>
    <lineage>
        <taxon>Bacteria</taxon>
        <taxon>Pseudomonadati</taxon>
        <taxon>Pseudomonadota</taxon>
        <taxon>Gammaproteobacteria</taxon>
        <taxon>Alteromonadales</taxon>
        <taxon>Pseudoalteromonadaceae</taxon>
        <taxon>Pseudoalteromonas</taxon>
    </lineage>
</organism>
<protein>
    <submittedName>
        <fullName evidence="2">Uncharacterized protein</fullName>
    </submittedName>
</protein>
<evidence type="ECO:0000313" key="3">
    <source>
        <dbReference type="Proteomes" id="UP000016480"/>
    </source>
</evidence>
<reference evidence="2 3" key="1">
    <citation type="journal article" date="2012" name="J. Bacteriol.">
        <title>Genome sequence of the cycloprodigiosin-producing bacterial strain Pseudoalteromonas rubra ATCC 29570(T).</title>
        <authorList>
            <person name="Xie B.B."/>
            <person name="Shu Y.L."/>
            <person name="Qin Q.L."/>
            <person name="Rong J.C."/>
            <person name="Zhang X.Y."/>
            <person name="Chen X.L."/>
            <person name="Zhou B.C."/>
            <person name="Zhang Y.Z."/>
        </authorList>
    </citation>
    <scope>NUCLEOTIDE SEQUENCE [LARGE SCALE GENOMIC DNA]</scope>
    <source>
        <strain evidence="2 3">DSM 6842</strain>
    </source>
</reference>